<accession>A0A1Y5IHB3</accession>
<feature type="domain" description="Enoyl reductase (ER)" evidence="2">
    <location>
        <begin position="28"/>
        <end position="363"/>
    </location>
</feature>
<sequence>MGTRSSSARVTTASASATRRAWEISSKGSLKNLELNTVPSVVLNPDECRVRVRAIGLNFADVFTALGLYSAAPKGRFVPGLECSGEIVELPNGYAGDFRVGDKVMCVVRFGAFADEVAVPMTQMRPLPNGWTFEEGAGFLVQGLTSYYGLRALGDVKRGSTVLVHSAAGGCGLMSLGICEAVGAEPIAVIGNAGKEETLKERFPSLRAVIVRDRKRFKQQVKEACDSIGASEGCDIVFDATLGDFFQGGWDNLARGGRYVVYGAADLTPRGDSIGVVGWVKLAWKFLRRKKVDPLMLPGENKGILGFNLIWQFDKQEELARLLAELNALNLPAPKVGATFDFTDLPEAMRLFQTGQTTGKVVVTVE</sequence>
<dbReference type="GO" id="GO:0016491">
    <property type="term" value="F:oxidoreductase activity"/>
    <property type="evidence" value="ECO:0007669"/>
    <property type="project" value="UniProtKB-KW"/>
</dbReference>
<dbReference type="Pfam" id="PF08240">
    <property type="entry name" value="ADH_N"/>
    <property type="match status" value="1"/>
</dbReference>
<dbReference type="AlphaFoldDB" id="A0A1Y5IHB3"/>
<dbReference type="InterPro" id="IPR013154">
    <property type="entry name" value="ADH-like_N"/>
</dbReference>
<dbReference type="Gene3D" id="3.90.180.10">
    <property type="entry name" value="Medium-chain alcohol dehydrogenases, catalytic domain"/>
    <property type="match status" value="1"/>
</dbReference>
<evidence type="ECO:0000256" key="1">
    <source>
        <dbReference type="ARBA" id="ARBA00023002"/>
    </source>
</evidence>
<dbReference type="SUPFAM" id="SSF51735">
    <property type="entry name" value="NAD(P)-binding Rossmann-fold domains"/>
    <property type="match status" value="1"/>
</dbReference>
<dbReference type="InterPro" id="IPR011032">
    <property type="entry name" value="GroES-like_sf"/>
</dbReference>
<gene>
    <name evidence="3" type="ORF">BE221DRAFT_71273</name>
</gene>
<dbReference type="InterPro" id="IPR036291">
    <property type="entry name" value="NAD(P)-bd_dom_sf"/>
</dbReference>
<dbReference type="eggNOG" id="KOG1197">
    <property type="taxonomic scope" value="Eukaryota"/>
</dbReference>
<keyword evidence="1" id="KW-0560">Oxidoreductase</keyword>
<dbReference type="Proteomes" id="UP000195557">
    <property type="component" value="Unassembled WGS sequence"/>
</dbReference>
<name>A0A1Y5IHB3_OSTTA</name>
<dbReference type="EMBL" id="KZ155778">
    <property type="protein sequence ID" value="OUS47483.1"/>
    <property type="molecule type" value="Genomic_DNA"/>
</dbReference>
<dbReference type="PANTHER" id="PTHR44054:SF1">
    <property type="entry name" value="SYNAPTIC VESICLE MEMBRANE PROTEIN VAT-1 HOMOLOG"/>
    <property type="match status" value="1"/>
</dbReference>
<organism evidence="3">
    <name type="scientific">Ostreococcus tauri</name>
    <name type="common">Marine green alga</name>
    <dbReference type="NCBI Taxonomy" id="70448"/>
    <lineage>
        <taxon>Eukaryota</taxon>
        <taxon>Viridiplantae</taxon>
        <taxon>Chlorophyta</taxon>
        <taxon>Mamiellophyceae</taxon>
        <taxon>Mamiellales</taxon>
        <taxon>Bathycoccaceae</taxon>
        <taxon>Ostreococcus</taxon>
    </lineage>
</organism>
<dbReference type="InterPro" id="IPR020843">
    <property type="entry name" value="ER"/>
</dbReference>
<evidence type="ECO:0000259" key="2">
    <source>
        <dbReference type="SMART" id="SM00829"/>
    </source>
</evidence>
<dbReference type="InterPro" id="IPR052100">
    <property type="entry name" value="SV-ATPase_mito-regulator"/>
</dbReference>
<dbReference type="PANTHER" id="PTHR44054">
    <property type="entry name" value="SYNAPTIC VESICLE MEMBRANE PROTEIN VAT-1 HOMOLOG-LIKE"/>
    <property type="match status" value="1"/>
</dbReference>
<dbReference type="CDD" id="cd08275">
    <property type="entry name" value="MDR3"/>
    <property type="match status" value="1"/>
</dbReference>
<dbReference type="SUPFAM" id="SSF50129">
    <property type="entry name" value="GroES-like"/>
    <property type="match status" value="1"/>
</dbReference>
<proteinExistence type="predicted"/>
<dbReference type="Pfam" id="PF13602">
    <property type="entry name" value="ADH_zinc_N_2"/>
    <property type="match status" value="1"/>
</dbReference>
<reference evidence="3" key="1">
    <citation type="submission" date="2017-04" db="EMBL/GenBank/DDBJ databases">
        <title>Population genomics of picophytoplankton unveils novel chromosome hypervariability.</title>
        <authorList>
            <consortium name="DOE Joint Genome Institute"/>
            <person name="Blanc-Mathieu R."/>
            <person name="Krasovec M."/>
            <person name="Hebrard M."/>
            <person name="Yau S."/>
            <person name="Desgranges E."/>
            <person name="Martin J."/>
            <person name="Schackwitz W."/>
            <person name="Kuo A."/>
            <person name="Salin G."/>
            <person name="Donnadieu C."/>
            <person name="Desdevises Y."/>
            <person name="Sanchez-Ferandin S."/>
            <person name="Moreau H."/>
            <person name="Rivals E."/>
            <person name="Grigoriev I.V."/>
            <person name="Grimsley N."/>
            <person name="Eyre-Walker A."/>
            <person name="Piganeau G."/>
        </authorList>
    </citation>
    <scope>NUCLEOTIDE SEQUENCE [LARGE SCALE GENOMIC DNA]</scope>
    <source>
        <strain evidence="3">RCC 1115</strain>
    </source>
</reference>
<protein>
    <submittedName>
        <fullName evidence="3">Zinc-binding dehydrogenase family</fullName>
    </submittedName>
</protein>
<dbReference type="SMART" id="SM00829">
    <property type="entry name" value="PKS_ER"/>
    <property type="match status" value="1"/>
</dbReference>
<evidence type="ECO:0000313" key="3">
    <source>
        <dbReference type="EMBL" id="OUS47483.1"/>
    </source>
</evidence>